<evidence type="ECO:0000256" key="1">
    <source>
        <dbReference type="ARBA" id="ARBA00022884"/>
    </source>
</evidence>
<dbReference type="EMBL" id="JAUCMV010000002">
    <property type="protein sequence ID" value="KAK0414500.1"/>
    <property type="molecule type" value="Genomic_DNA"/>
</dbReference>
<dbReference type="Pfam" id="PF00076">
    <property type="entry name" value="RRM_1"/>
    <property type="match status" value="1"/>
</dbReference>
<organism evidence="5 6">
    <name type="scientific">Steinernema hermaphroditum</name>
    <dbReference type="NCBI Taxonomy" id="289476"/>
    <lineage>
        <taxon>Eukaryota</taxon>
        <taxon>Metazoa</taxon>
        <taxon>Ecdysozoa</taxon>
        <taxon>Nematoda</taxon>
        <taxon>Chromadorea</taxon>
        <taxon>Rhabditida</taxon>
        <taxon>Tylenchina</taxon>
        <taxon>Panagrolaimomorpha</taxon>
        <taxon>Strongyloidoidea</taxon>
        <taxon>Steinernematidae</taxon>
        <taxon>Steinernema</taxon>
    </lineage>
</organism>
<evidence type="ECO:0000259" key="4">
    <source>
        <dbReference type="PROSITE" id="PS50102"/>
    </source>
</evidence>
<dbReference type="InterPro" id="IPR035979">
    <property type="entry name" value="RBD_domain_sf"/>
</dbReference>
<keyword evidence="6" id="KW-1185">Reference proteome</keyword>
<dbReference type="SUPFAM" id="SSF54928">
    <property type="entry name" value="RNA-binding domain, RBD"/>
    <property type="match status" value="1"/>
</dbReference>
<dbReference type="SMART" id="SM00360">
    <property type="entry name" value="RRM"/>
    <property type="match status" value="1"/>
</dbReference>
<evidence type="ECO:0000313" key="6">
    <source>
        <dbReference type="Proteomes" id="UP001175271"/>
    </source>
</evidence>
<gene>
    <name evidence="5" type="ORF">QR680_011465</name>
</gene>
<feature type="region of interest" description="Disordered" evidence="3">
    <location>
        <begin position="498"/>
        <end position="561"/>
    </location>
</feature>
<comment type="caution">
    <text evidence="5">The sequence shown here is derived from an EMBL/GenBank/DDBJ whole genome shotgun (WGS) entry which is preliminary data.</text>
</comment>
<evidence type="ECO:0000256" key="3">
    <source>
        <dbReference type="SAM" id="MobiDB-lite"/>
    </source>
</evidence>
<keyword evidence="1 2" id="KW-0694">RNA-binding</keyword>
<dbReference type="GO" id="GO:0003723">
    <property type="term" value="F:RNA binding"/>
    <property type="evidence" value="ECO:0007669"/>
    <property type="project" value="UniProtKB-UniRule"/>
</dbReference>
<feature type="compositionally biased region" description="Basic and acidic residues" evidence="3">
    <location>
        <begin position="501"/>
        <end position="512"/>
    </location>
</feature>
<dbReference type="InterPro" id="IPR012677">
    <property type="entry name" value="Nucleotide-bd_a/b_plait_sf"/>
</dbReference>
<name>A0AA39LZ09_9BILA</name>
<feature type="compositionally biased region" description="Basic and acidic residues" evidence="3">
    <location>
        <begin position="467"/>
        <end position="478"/>
    </location>
</feature>
<reference evidence="5" key="1">
    <citation type="submission" date="2023-06" db="EMBL/GenBank/DDBJ databases">
        <title>Genomic analysis of the entomopathogenic nematode Steinernema hermaphroditum.</title>
        <authorList>
            <person name="Schwarz E.M."/>
            <person name="Heppert J.K."/>
            <person name="Baniya A."/>
            <person name="Schwartz H.T."/>
            <person name="Tan C.-H."/>
            <person name="Antoshechkin I."/>
            <person name="Sternberg P.W."/>
            <person name="Goodrich-Blair H."/>
            <person name="Dillman A.R."/>
        </authorList>
    </citation>
    <scope>NUCLEOTIDE SEQUENCE</scope>
    <source>
        <strain evidence="5">PS9179</strain>
        <tissue evidence="5">Whole animal</tissue>
    </source>
</reference>
<proteinExistence type="predicted"/>
<dbReference type="InterPro" id="IPR000504">
    <property type="entry name" value="RRM_dom"/>
</dbReference>
<feature type="region of interest" description="Disordered" evidence="3">
    <location>
        <begin position="461"/>
        <end position="484"/>
    </location>
</feature>
<feature type="domain" description="RRM" evidence="4">
    <location>
        <begin position="356"/>
        <end position="439"/>
    </location>
</feature>
<dbReference type="InterPro" id="IPR052462">
    <property type="entry name" value="SLIRP/GR-RBP-like"/>
</dbReference>
<feature type="compositionally biased region" description="Acidic residues" evidence="3">
    <location>
        <begin position="513"/>
        <end position="527"/>
    </location>
</feature>
<dbReference type="Gene3D" id="3.30.70.330">
    <property type="match status" value="1"/>
</dbReference>
<dbReference type="Proteomes" id="UP001175271">
    <property type="component" value="Unassembled WGS sequence"/>
</dbReference>
<dbReference type="PROSITE" id="PS50102">
    <property type="entry name" value="RRM"/>
    <property type="match status" value="1"/>
</dbReference>
<dbReference type="AlphaFoldDB" id="A0AA39LZ09"/>
<evidence type="ECO:0000313" key="5">
    <source>
        <dbReference type="EMBL" id="KAK0414500.1"/>
    </source>
</evidence>
<protein>
    <recommendedName>
        <fullName evidence="4">RRM domain-containing protein</fullName>
    </recommendedName>
</protein>
<dbReference type="PANTHER" id="PTHR48027">
    <property type="entry name" value="HETEROGENEOUS NUCLEAR RIBONUCLEOPROTEIN 87F-RELATED"/>
    <property type="match status" value="1"/>
</dbReference>
<sequence length="561" mass="65390">MDARCSVIEARVTLRPTCFAPILRHQCCSILSTMKPRTLAQLSFAQLLSSGPLERRYLPLYLRAKFLQFEAQRDLFKRLYLSNISINIPEECFAVEEFLNFDPVETIRSIRKYLTPLNYFKLCATFGHPELAEEAWTQLGKRQKLTLMSESSKYLKVSPVQAEAIHLASKEQLSPLPLIACSSWVNVCAAVFCASNGWQYSMARNLQQFINQEVLFDEKVIECCLHAIKQDHPHVVVFIYRNPMLSKAFRNSRAFLNPLRLFSLIDTKTRDEKLLEKIDRFAAARKEIDVFKNDFRYESIVYGRQSGNESRNHRRKTANSSRTDRVDNRIIDLGPESFNVPKRFRFRESNTPRHERKIYVARVASKATEDDLLQHFSRYGTVQNVILPRDRGATQHRGYGYVLFTEKDCMGDVLNPNFCHIIHGRELDVQPVMAKRNKIMEEERLRKASEKVEMVNMFQAKRVQRKDKKDENKNEPLPRRTTKYNNWRLTQLELGLVEPESEVKKEEEVKEEANDEDSGIEESEEKEEPGREEAVEEEEEWGFVESECTSDGYDLSEDDEL</sequence>
<evidence type="ECO:0000256" key="2">
    <source>
        <dbReference type="PROSITE-ProRule" id="PRU00176"/>
    </source>
</evidence>
<accession>A0AA39LZ09</accession>